<organism evidence="1 2">
    <name type="scientific">Schistosoma mansoni</name>
    <name type="common">Blood fluke</name>
    <dbReference type="NCBI Taxonomy" id="6183"/>
    <lineage>
        <taxon>Eukaryota</taxon>
        <taxon>Metazoa</taxon>
        <taxon>Spiralia</taxon>
        <taxon>Lophotrochozoa</taxon>
        <taxon>Platyhelminthes</taxon>
        <taxon>Trematoda</taxon>
        <taxon>Digenea</taxon>
        <taxon>Strigeidida</taxon>
        <taxon>Schistosomatoidea</taxon>
        <taxon>Schistosomatidae</taxon>
        <taxon>Schistosoma</taxon>
    </lineage>
</organism>
<protein>
    <submittedName>
        <fullName evidence="2">Uncharacterized protein</fullName>
    </submittedName>
</protein>
<reference evidence="1" key="1">
    <citation type="journal article" date="2012" name="PLoS Negl. Trop. Dis.">
        <title>A systematically improved high quality genome and transcriptome of the human blood fluke Schistosoma mansoni.</title>
        <authorList>
            <person name="Protasio A.V."/>
            <person name="Tsai I.J."/>
            <person name="Babbage A."/>
            <person name="Nichol S."/>
            <person name="Hunt M."/>
            <person name="Aslett M.A."/>
            <person name="De Silva N."/>
            <person name="Velarde G.S."/>
            <person name="Anderson T.J."/>
            <person name="Clark R.C."/>
            <person name="Davidson C."/>
            <person name="Dillon G.P."/>
            <person name="Holroyd N.E."/>
            <person name="LoVerde P.T."/>
            <person name="Lloyd C."/>
            <person name="McQuillan J."/>
            <person name="Oliveira G."/>
            <person name="Otto T.D."/>
            <person name="Parker-Manuel S.J."/>
            <person name="Quail M.A."/>
            <person name="Wilson R.A."/>
            <person name="Zerlotini A."/>
            <person name="Dunne D.W."/>
            <person name="Berriman M."/>
        </authorList>
    </citation>
    <scope>NUCLEOTIDE SEQUENCE [LARGE SCALE GENOMIC DNA]</scope>
    <source>
        <strain evidence="1">Puerto Rican</strain>
    </source>
</reference>
<keyword evidence="1" id="KW-1185">Reference proteome</keyword>
<evidence type="ECO:0000313" key="1">
    <source>
        <dbReference type="Proteomes" id="UP000008854"/>
    </source>
</evidence>
<dbReference type="InParanoid" id="A0A5K4F4A2"/>
<reference evidence="2" key="2">
    <citation type="submission" date="2019-11" db="UniProtKB">
        <authorList>
            <consortium name="WormBaseParasite"/>
        </authorList>
    </citation>
    <scope>IDENTIFICATION</scope>
    <source>
        <strain evidence="2">Puerto Rican</strain>
    </source>
</reference>
<sequence>MPRDIAPHNQDYSKETMVRNQHNGINYISASLVGSSNVYFSDLFLENYRCSFHNSHLDCVYQGFKFYTE</sequence>
<evidence type="ECO:0000313" key="2">
    <source>
        <dbReference type="WBParaSite" id="Smp_317500.1"/>
    </source>
</evidence>
<accession>A0A5K4F4A2</accession>
<dbReference type="AlphaFoldDB" id="A0A5K4F4A2"/>
<name>A0A5K4F4A2_SCHMA</name>
<dbReference type="WBParaSite" id="Smp_317500.1">
    <property type="protein sequence ID" value="Smp_317500.1"/>
    <property type="gene ID" value="Smp_317500"/>
</dbReference>
<proteinExistence type="predicted"/>
<dbReference type="Proteomes" id="UP000008854">
    <property type="component" value="Unassembled WGS sequence"/>
</dbReference>